<dbReference type="EMBL" id="BJLF01000008">
    <property type="protein sequence ID" value="GEA51157.1"/>
    <property type="molecule type" value="Genomic_DNA"/>
</dbReference>
<sequence length="864" mass="96523">MIMQPIEKLVDWVKDKPVFWRHAVRLALTKGELTEKQHRLIWSIAQMEYGVIEKNELYALYETPVTAAGLVSEVSEVKLSSISDVVNVGSLAPNQTLDLNSNGLNIVYGDNGTGKSTYARILKHACLTRGDVSSILGNVFNKSDEASSAKLTVCDDSDTLTVDWTKTAEANEKLKSIRVFDTDSASHYVSKKEGTLGYKLFALKVLECLAAAMDYVKRQIAEELMPGNGMQTLPTFSDETLSGKFVNGLSHLSSVQDVEKHCGSDDEIGQVEPLKQRIFELKSQSVASLKKGLSTKVARITPFLRKLNELDGPLTKKAYTELIALKHDADEKAGLAKELRECVLSGLPFEGIGDAKWLTLWKAAESFIKSQTNEVSFPPAESDTCPLCLQPVSSDSAEKLTSFKEFVADQAVQEAETASKKHKDAIKEIDELVIDISDYDAVIDELTPEGSSFKADVATLVESLKLRQSEFLSQDSEIGLSDIDKRPITNCEEKLEALHADIQLLAKNDDESHSALLAEKEEALAELKSRQLVAENKDSIIKNISRYVLENKLKAIEEVTTTRQVTLLSNELSKSTIIEPLVKCFGEELKKFGFDRFNVEVKTRGSASQQLSKLEITDGSKNVVAEIASEGEQRCIAIACFMAEIISDGRRSAVIFDDPVNSLDHRWREDIGKRLVDESLERQVVVFTHDIVFYKYLLECVEKVEGASVTQVRLDRSRKHTGLVDHTPPWDALPIKARIGQLNAAYQALEKVERTGTEFDYSQQCYRFYNLLREAWERLVEEKLFNNVVTRFGRSIQTQRITKLIEDITQADYDAIHLGMSNCSTFFQGHDTATGLQQRPRSIAEIKTDLDLIVGLVTDLNKRR</sequence>
<feature type="coiled-coil region" evidence="1">
    <location>
        <begin position="488"/>
        <end position="537"/>
    </location>
</feature>
<accession>A0A4Y3HVS7</accession>
<dbReference type="SUPFAM" id="SSF52540">
    <property type="entry name" value="P-loop containing nucleoside triphosphate hydrolases"/>
    <property type="match status" value="1"/>
</dbReference>
<dbReference type="InterPro" id="IPR038729">
    <property type="entry name" value="Rad50/SbcC_AAA"/>
</dbReference>
<keyword evidence="1" id="KW-0175">Coiled coil</keyword>
<dbReference type="OrthoDB" id="9789562at2"/>
<reference evidence="4 5" key="1">
    <citation type="submission" date="2019-06" db="EMBL/GenBank/DDBJ databases">
        <title>Whole genome shotgun sequence of Vibrio inusitatus NBRC 102082.</title>
        <authorList>
            <person name="Hosoyama A."/>
            <person name="Uohara A."/>
            <person name="Ohji S."/>
            <person name="Ichikawa N."/>
        </authorList>
    </citation>
    <scope>NUCLEOTIDE SEQUENCE [LARGE SCALE GENOMIC DNA]</scope>
    <source>
        <strain evidence="4 5">NBRC 102082</strain>
    </source>
</reference>
<dbReference type="GO" id="GO:0006302">
    <property type="term" value="P:double-strand break repair"/>
    <property type="evidence" value="ECO:0007669"/>
    <property type="project" value="TreeGrafter"/>
</dbReference>
<evidence type="ECO:0000256" key="1">
    <source>
        <dbReference type="SAM" id="Coils"/>
    </source>
</evidence>
<proteinExistence type="predicted"/>
<dbReference type="AlphaFoldDB" id="A0A4Y3HVS7"/>
<organism evidence="4 5">
    <name type="scientific">Vibrio inusitatus NBRC 102082</name>
    <dbReference type="NCBI Taxonomy" id="1219070"/>
    <lineage>
        <taxon>Bacteria</taxon>
        <taxon>Pseudomonadati</taxon>
        <taxon>Pseudomonadota</taxon>
        <taxon>Gammaproteobacteria</taxon>
        <taxon>Vibrionales</taxon>
        <taxon>Vibrionaceae</taxon>
        <taxon>Vibrio</taxon>
    </lineage>
</organism>
<dbReference type="InterPro" id="IPR026866">
    <property type="entry name" value="CR006_AAA"/>
</dbReference>
<evidence type="ECO:0000259" key="3">
    <source>
        <dbReference type="Pfam" id="PF13476"/>
    </source>
</evidence>
<dbReference type="PANTHER" id="PTHR32182">
    <property type="entry name" value="DNA REPLICATION AND REPAIR PROTEIN RECF"/>
    <property type="match status" value="1"/>
</dbReference>
<name>A0A4Y3HVS7_9VIBR</name>
<feature type="domain" description="Protein CR006 P-loop" evidence="2">
    <location>
        <begin position="381"/>
        <end position="727"/>
    </location>
</feature>
<dbReference type="Pfam" id="PF13166">
    <property type="entry name" value="AAA_13"/>
    <property type="match status" value="1"/>
</dbReference>
<feature type="domain" description="Rad50/SbcC-type AAA" evidence="3">
    <location>
        <begin position="87"/>
        <end position="148"/>
    </location>
</feature>
<evidence type="ECO:0000313" key="4">
    <source>
        <dbReference type="EMBL" id="GEA51157.1"/>
    </source>
</evidence>
<evidence type="ECO:0000259" key="2">
    <source>
        <dbReference type="Pfam" id="PF13166"/>
    </source>
</evidence>
<dbReference type="GO" id="GO:0000731">
    <property type="term" value="P:DNA synthesis involved in DNA repair"/>
    <property type="evidence" value="ECO:0007669"/>
    <property type="project" value="TreeGrafter"/>
</dbReference>
<gene>
    <name evidence="4" type="ORF">VIN01S_19610</name>
</gene>
<keyword evidence="5" id="KW-1185">Reference proteome</keyword>
<dbReference type="Pfam" id="PF13476">
    <property type="entry name" value="AAA_23"/>
    <property type="match status" value="1"/>
</dbReference>
<dbReference type="InterPro" id="IPR027417">
    <property type="entry name" value="P-loop_NTPase"/>
</dbReference>
<dbReference type="Proteomes" id="UP000318717">
    <property type="component" value="Unassembled WGS sequence"/>
</dbReference>
<comment type="caution">
    <text evidence="4">The sequence shown here is derived from an EMBL/GenBank/DDBJ whole genome shotgun (WGS) entry which is preliminary data.</text>
</comment>
<protein>
    <submittedName>
        <fullName evidence="4">Uncharacterized protein</fullName>
    </submittedName>
</protein>
<evidence type="ECO:0000313" key="5">
    <source>
        <dbReference type="Proteomes" id="UP000318717"/>
    </source>
</evidence>
<dbReference type="PANTHER" id="PTHR32182:SF0">
    <property type="entry name" value="DNA REPLICATION AND REPAIR PROTEIN RECF"/>
    <property type="match status" value="1"/>
</dbReference>
<dbReference type="Gene3D" id="3.40.50.300">
    <property type="entry name" value="P-loop containing nucleotide triphosphate hydrolases"/>
    <property type="match status" value="2"/>
</dbReference>